<dbReference type="EMBL" id="AP035888">
    <property type="protein sequence ID" value="BFP67160.1"/>
    <property type="molecule type" value="Genomic_DNA"/>
</dbReference>
<reference evidence="1" key="1">
    <citation type="submission" date="2024-08" db="EMBL/GenBank/DDBJ databases">
        <title>Whole genome sequence of Tenacibaculum sp. strain pbs-1 associated with black-spot shell disease in Akoya pearl oysters.</title>
        <authorList>
            <person name="Sakatoku A."/>
            <person name="Suzuki T."/>
            <person name="Hatano K."/>
            <person name="Seki M."/>
            <person name="Tanaka D."/>
            <person name="Nakamura S."/>
            <person name="Suzuki N."/>
            <person name="Isshiki T."/>
        </authorList>
    </citation>
    <scope>NUCLEOTIDE SEQUENCE</scope>
    <source>
        <strain evidence="1">Pbs-1</strain>
    </source>
</reference>
<proteinExistence type="predicted"/>
<evidence type="ECO:0000313" key="1">
    <source>
        <dbReference type="EMBL" id="BFP67160.1"/>
    </source>
</evidence>
<dbReference type="AlphaFoldDB" id="A0AB33KX02"/>
<name>A0AB33KX02_9FLAO</name>
<organism evidence="1">
    <name type="scientific">Tenacibaculum sp. Pbs-1</name>
    <dbReference type="NCBI Taxonomy" id="3238748"/>
    <lineage>
        <taxon>Bacteria</taxon>
        <taxon>Pseudomonadati</taxon>
        <taxon>Bacteroidota</taxon>
        <taxon>Flavobacteriia</taxon>
        <taxon>Flavobacteriales</taxon>
        <taxon>Flavobacteriaceae</taxon>
        <taxon>Tenacibaculum</taxon>
    </lineage>
</organism>
<sequence length="121" mass="13954">MGKKGFIMRHLKTLVVTKNTTKPKILNWQVSTVPDVETAIEKLHQQTYKVLAISKDTKEIEKTKLQKIITVLFPEAIIVEYKDETALSESVKQGYWSKNKPEIQRNYLDNSFEMELAASLN</sequence>
<protein>
    <submittedName>
        <fullName evidence="1">Uncharacterized protein</fullName>
    </submittedName>
</protein>
<accession>A0AB33KX02</accession>
<gene>
    <name evidence="1" type="ORF">Pbs1_05030</name>
</gene>